<feature type="region of interest" description="Disordered" evidence="1">
    <location>
        <begin position="37"/>
        <end position="83"/>
    </location>
</feature>
<feature type="region of interest" description="Disordered" evidence="1">
    <location>
        <begin position="169"/>
        <end position="218"/>
    </location>
</feature>
<name>A0ABM6IL24_9RHOB</name>
<proteinExistence type="predicted"/>
<evidence type="ECO:0000313" key="4">
    <source>
        <dbReference type="Proteomes" id="UP000185622"/>
    </source>
</evidence>
<evidence type="ECO:0000259" key="2">
    <source>
        <dbReference type="Pfam" id="PF02120"/>
    </source>
</evidence>
<reference evidence="3 4" key="1">
    <citation type="submission" date="2017-01" db="EMBL/GenBank/DDBJ databases">
        <title>The complete genome sequence of a sulfur-oxidizing marine bacterium Thioclava sp. 25B10_4T.</title>
        <authorList>
            <person name="Liu Y."/>
            <person name="Lai Q."/>
            <person name="Shao Z."/>
        </authorList>
    </citation>
    <scope>NUCLEOTIDE SEQUENCE [LARGE SCALE GENOMIC DNA]</scope>
    <source>
        <strain evidence="3 4">25B10_4</strain>
    </source>
</reference>
<sequence length="218" mass="23530">MDRDILPIDVAAHAPTARMSHAQAIYLGTAALRAAQGDTERSQLPRARFSTAETPETSAAHSAPLAAGTGGAAPTSSAPQPAPASIAQSIAHQIGISLQWMPDRPVEIALSPKELGHVRMILHASQHGMTVAIQADRAETLDLMRRHIDTFAREIRDLGYGTLDFQFSQREERPQRRPDIFDRSGTGPGVAHIETPIDPNPRPATRLAPHKGGLDLRM</sequence>
<gene>
    <name evidence="3" type="ORF">BMG03_18865</name>
</gene>
<dbReference type="InterPro" id="IPR021136">
    <property type="entry name" value="Flagellar_hook_control-like_C"/>
</dbReference>
<feature type="domain" description="Flagellar hook-length control protein-like C-terminal" evidence="2">
    <location>
        <begin position="106"/>
        <end position="174"/>
    </location>
</feature>
<evidence type="ECO:0000313" key="3">
    <source>
        <dbReference type="EMBL" id="AQS49626.1"/>
    </source>
</evidence>
<dbReference type="Gene3D" id="3.30.750.140">
    <property type="match status" value="1"/>
</dbReference>
<dbReference type="Proteomes" id="UP000185622">
    <property type="component" value="Chromosome"/>
</dbReference>
<organism evidence="3 4">
    <name type="scientific">Thioclava nitratireducens</name>
    <dbReference type="NCBI Taxonomy" id="1915078"/>
    <lineage>
        <taxon>Bacteria</taxon>
        <taxon>Pseudomonadati</taxon>
        <taxon>Pseudomonadota</taxon>
        <taxon>Alphaproteobacteria</taxon>
        <taxon>Rhodobacterales</taxon>
        <taxon>Paracoccaceae</taxon>
        <taxon>Thioclava</taxon>
    </lineage>
</organism>
<dbReference type="InterPro" id="IPR038610">
    <property type="entry name" value="FliK-like_C_sf"/>
</dbReference>
<accession>A0ABM6IL24</accession>
<evidence type="ECO:0000256" key="1">
    <source>
        <dbReference type="SAM" id="MobiDB-lite"/>
    </source>
</evidence>
<keyword evidence="4" id="KW-1185">Reference proteome</keyword>
<feature type="compositionally biased region" description="Polar residues" evidence="1">
    <location>
        <begin position="51"/>
        <end position="60"/>
    </location>
</feature>
<dbReference type="Pfam" id="PF02120">
    <property type="entry name" value="Flg_hook"/>
    <property type="match status" value="1"/>
</dbReference>
<protein>
    <recommendedName>
        <fullName evidence="2">Flagellar hook-length control protein-like C-terminal domain-containing protein</fullName>
    </recommendedName>
</protein>
<feature type="compositionally biased region" description="Basic and acidic residues" evidence="1">
    <location>
        <begin position="169"/>
        <end position="182"/>
    </location>
</feature>
<dbReference type="EMBL" id="CP019437">
    <property type="protein sequence ID" value="AQS49626.1"/>
    <property type="molecule type" value="Genomic_DNA"/>
</dbReference>
<feature type="compositionally biased region" description="Low complexity" evidence="1">
    <location>
        <begin position="62"/>
        <end position="83"/>
    </location>
</feature>